<dbReference type="CDD" id="cd00110">
    <property type="entry name" value="LamG"/>
    <property type="match status" value="3"/>
</dbReference>
<dbReference type="SMART" id="SM00181">
    <property type="entry name" value="EGF"/>
    <property type="match status" value="6"/>
</dbReference>
<dbReference type="FunFam" id="2.10.25.10:FF:000172">
    <property type="entry name" value="FAT atypical cadherin 3"/>
    <property type="match status" value="1"/>
</dbReference>
<evidence type="ECO:0000256" key="4">
    <source>
        <dbReference type="ARBA" id="ARBA00022530"/>
    </source>
</evidence>
<dbReference type="GO" id="GO:0005509">
    <property type="term" value="F:calcium ion binding"/>
    <property type="evidence" value="ECO:0007669"/>
    <property type="project" value="InterPro"/>
</dbReference>
<dbReference type="FunFam" id="2.60.40.10:FF:000107">
    <property type="entry name" value="Myosin, light chain kinase a"/>
    <property type="match status" value="1"/>
</dbReference>
<feature type="domain" description="EGF-like" evidence="17">
    <location>
        <begin position="1952"/>
        <end position="1986"/>
    </location>
</feature>
<dbReference type="GO" id="GO:0001764">
    <property type="term" value="P:neuron migration"/>
    <property type="evidence" value="ECO:0007669"/>
    <property type="project" value="UniProtKB-ARBA"/>
</dbReference>
<dbReference type="SMART" id="SM00409">
    <property type="entry name" value="IG"/>
    <property type="match status" value="12"/>
</dbReference>
<dbReference type="Gene3D" id="2.60.40.10">
    <property type="entry name" value="Immunoglobulins"/>
    <property type="match status" value="12"/>
</dbReference>
<feature type="domain" description="Laminin IV type A" evidence="20">
    <location>
        <begin position="70"/>
        <end position="257"/>
    </location>
</feature>
<dbReference type="GO" id="GO:0016358">
    <property type="term" value="P:dendrite development"/>
    <property type="evidence" value="ECO:0007669"/>
    <property type="project" value="UniProtKB-ARBA"/>
</dbReference>
<keyword evidence="7" id="KW-0677">Repeat</keyword>
<evidence type="ECO:0000256" key="1">
    <source>
        <dbReference type="ARBA" id="ARBA00004302"/>
    </source>
</evidence>
<dbReference type="OrthoDB" id="5967626at2759"/>
<feature type="domain" description="EGF-like" evidence="17">
    <location>
        <begin position="1690"/>
        <end position="1726"/>
    </location>
</feature>
<accession>A0A2B4SCZ9</accession>
<evidence type="ECO:0000256" key="14">
    <source>
        <dbReference type="PROSITE-ProRule" id="PRU00460"/>
    </source>
</evidence>
<dbReference type="FunFam" id="2.10.25.10:FF:000106">
    <property type="entry name" value="Heparan sulfate proteoglycan 2"/>
    <property type="match status" value="1"/>
</dbReference>
<dbReference type="Gene3D" id="2.170.300.10">
    <property type="entry name" value="Tie2 ligand-binding domain superfamily"/>
    <property type="match status" value="1"/>
</dbReference>
<dbReference type="GO" id="GO:0048646">
    <property type="term" value="P:anatomical structure formation involved in morphogenesis"/>
    <property type="evidence" value="ECO:0007669"/>
    <property type="project" value="UniProtKB-ARBA"/>
</dbReference>
<dbReference type="InterPro" id="IPR002049">
    <property type="entry name" value="LE_dom"/>
</dbReference>
<feature type="domain" description="Laminin G" evidence="16">
    <location>
        <begin position="1477"/>
        <end position="1654"/>
    </location>
</feature>
<dbReference type="Pfam" id="PF07679">
    <property type="entry name" value="I-set"/>
    <property type="match status" value="3"/>
</dbReference>
<evidence type="ECO:0000259" key="20">
    <source>
        <dbReference type="PROSITE" id="PS51115"/>
    </source>
</evidence>
<feature type="signal peptide" evidence="15">
    <location>
        <begin position="1"/>
        <end position="24"/>
    </location>
</feature>
<evidence type="ECO:0000259" key="17">
    <source>
        <dbReference type="PROSITE" id="PS50026"/>
    </source>
</evidence>
<feature type="disulfide bond" evidence="13">
    <location>
        <begin position="1678"/>
        <end position="1687"/>
    </location>
</feature>
<name>A0A2B4SCZ9_STYPI</name>
<dbReference type="GO" id="GO:0005604">
    <property type="term" value="C:basement membrane"/>
    <property type="evidence" value="ECO:0007669"/>
    <property type="project" value="UniProtKB-SubCell"/>
</dbReference>
<dbReference type="FunFam" id="2.10.25.10:FF:000033">
    <property type="entry name" value="Laminin subunit alpha 2"/>
    <property type="match status" value="1"/>
</dbReference>
<feature type="disulfide bond" evidence="13">
    <location>
        <begin position="1938"/>
        <end position="1947"/>
    </location>
</feature>
<dbReference type="SMART" id="SM00281">
    <property type="entry name" value="LamB"/>
    <property type="match status" value="1"/>
</dbReference>
<dbReference type="InterPro" id="IPR001881">
    <property type="entry name" value="EGF-like_Ca-bd_dom"/>
</dbReference>
<dbReference type="Proteomes" id="UP000225706">
    <property type="component" value="Unassembled WGS sequence"/>
</dbReference>
<dbReference type="PROSITE" id="PS00022">
    <property type="entry name" value="EGF_1"/>
    <property type="match status" value="4"/>
</dbReference>
<keyword evidence="8" id="KW-0084">Basement membrane</keyword>
<dbReference type="Pfam" id="PF00052">
    <property type="entry name" value="Laminin_B"/>
    <property type="match status" value="1"/>
</dbReference>
<feature type="domain" description="Ig-like" evidence="19">
    <location>
        <begin position="771"/>
        <end position="853"/>
    </location>
</feature>
<feature type="domain" description="Ig-like" evidence="19">
    <location>
        <begin position="1390"/>
        <end position="1472"/>
    </location>
</feature>
<feature type="domain" description="Laminin G" evidence="16">
    <location>
        <begin position="1992"/>
        <end position="2165"/>
    </location>
</feature>
<evidence type="ECO:0000256" key="12">
    <source>
        <dbReference type="ARBA" id="ARBA00023319"/>
    </source>
</evidence>
<dbReference type="PROSITE" id="PS50026">
    <property type="entry name" value="EGF_3"/>
    <property type="match status" value="4"/>
</dbReference>
<dbReference type="PROSITE" id="PS50027">
    <property type="entry name" value="EGF_LAM_2"/>
    <property type="match status" value="1"/>
</dbReference>
<dbReference type="PANTHER" id="PTHR10075:SF100">
    <property type="entry name" value="FASCICLIN-2"/>
    <property type="match status" value="1"/>
</dbReference>
<dbReference type="FunFam" id="2.10.25.10:FF:000095">
    <property type="entry name" value="Notch, isoform B"/>
    <property type="match status" value="1"/>
</dbReference>
<feature type="domain" description="Ig-like" evidence="19">
    <location>
        <begin position="860"/>
        <end position="939"/>
    </location>
</feature>
<dbReference type="InterPro" id="IPR000034">
    <property type="entry name" value="Laminin_IV"/>
</dbReference>
<dbReference type="Pfam" id="PF00054">
    <property type="entry name" value="Laminin_G_1"/>
    <property type="match status" value="3"/>
</dbReference>
<dbReference type="InterPro" id="IPR056863">
    <property type="entry name" value="LMN_ATRN_NET-like_EGF"/>
</dbReference>
<evidence type="ECO:0000259" key="19">
    <source>
        <dbReference type="PROSITE" id="PS50835"/>
    </source>
</evidence>
<feature type="domain" description="Ig-like" evidence="19">
    <location>
        <begin position="406"/>
        <end position="491"/>
    </location>
</feature>
<dbReference type="Gene3D" id="2.60.120.200">
    <property type="match status" value="3"/>
</dbReference>
<dbReference type="InterPro" id="IPR000742">
    <property type="entry name" value="EGF"/>
</dbReference>
<dbReference type="Pfam" id="PF13927">
    <property type="entry name" value="Ig_3"/>
    <property type="match status" value="9"/>
</dbReference>
<dbReference type="PROSITE" id="PS50835">
    <property type="entry name" value="IG_LIKE"/>
    <property type="match status" value="12"/>
</dbReference>
<evidence type="ECO:0000256" key="6">
    <source>
        <dbReference type="ARBA" id="ARBA00022729"/>
    </source>
</evidence>
<feature type="domain" description="Ig-like" evidence="19">
    <location>
        <begin position="947"/>
        <end position="1036"/>
    </location>
</feature>
<evidence type="ECO:0000256" key="11">
    <source>
        <dbReference type="ARBA" id="ARBA00023292"/>
    </source>
</evidence>
<dbReference type="SUPFAM" id="SSF57196">
    <property type="entry name" value="EGF/Laminin"/>
    <property type="match status" value="4"/>
</dbReference>
<feature type="domain" description="Ig-like" evidence="19">
    <location>
        <begin position="587"/>
        <end position="674"/>
    </location>
</feature>
<keyword evidence="4" id="KW-0272">Extracellular matrix</keyword>
<feature type="disulfide bond" evidence="14">
    <location>
        <begin position="311"/>
        <end position="320"/>
    </location>
</feature>
<dbReference type="PROSITE" id="PS50025">
    <property type="entry name" value="LAM_G_DOMAIN"/>
    <property type="match status" value="3"/>
</dbReference>
<feature type="disulfide bond" evidence="13">
    <location>
        <begin position="1659"/>
        <end position="1676"/>
    </location>
</feature>
<evidence type="ECO:0000256" key="7">
    <source>
        <dbReference type="ARBA" id="ARBA00022737"/>
    </source>
</evidence>
<dbReference type="PROSITE" id="PS51115">
    <property type="entry name" value="LAMININ_IVA"/>
    <property type="match status" value="1"/>
</dbReference>
<evidence type="ECO:0000313" key="21">
    <source>
        <dbReference type="EMBL" id="PFX26969.1"/>
    </source>
</evidence>
<comment type="caution">
    <text evidence="21">The sequence shown here is derived from an EMBL/GenBank/DDBJ whole genome shotgun (WGS) entry which is preliminary data.</text>
</comment>
<dbReference type="SMART" id="SM00179">
    <property type="entry name" value="EGF_CA"/>
    <property type="match status" value="3"/>
</dbReference>
<evidence type="ECO:0000256" key="2">
    <source>
        <dbReference type="ARBA" id="ARBA00022473"/>
    </source>
</evidence>
<dbReference type="EMBL" id="LSMT01000114">
    <property type="protein sequence ID" value="PFX26969.1"/>
    <property type="molecule type" value="Genomic_DNA"/>
</dbReference>
<dbReference type="Pfam" id="PF00008">
    <property type="entry name" value="EGF"/>
    <property type="match status" value="1"/>
</dbReference>
<feature type="domain" description="Ig-like" evidence="19">
    <location>
        <begin position="1129"/>
        <end position="1209"/>
    </location>
</feature>
<reference evidence="22" key="1">
    <citation type="journal article" date="2017" name="bioRxiv">
        <title>Comparative analysis of the genomes of Stylophora pistillata and Acropora digitifera provides evidence for extensive differences between species of corals.</title>
        <authorList>
            <person name="Voolstra C.R."/>
            <person name="Li Y."/>
            <person name="Liew Y.J."/>
            <person name="Baumgarten S."/>
            <person name="Zoccola D."/>
            <person name="Flot J.-F."/>
            <person name="Tambutte S."/>
            <person name="Allemand D."/>
            <person name="Aranda M."/>
        </authorList>
    </citation>
    <scope>NUCLEOTIDE SEQUENCE [LARGE SCALE GENOMIC DNA]</scope>
</reference>
<keyword evidence="3" id="KW-0964">Secreted</keyword>
<dbReference type="InterPro" id="IPR013098">
    <property type="entry name" value="Ig_I-set"/>
</dbReference>
<dbReference type="SMART" id="SM00408">
    <property type="entry name" value="IGc2"/>
    <property type="match status" value="12"/>
</dbReference>
<organism evidence="21 22">
    <name type="scientific">Stylophora pistillata</name>
    <name type="common">Smooth cauliflower coral</name>
    <dbReference type="NCBI Taxonomy" id="50429"/>
    <lineage>
        <taxon>Eukaryota</taxon>
        <taxon>Metazoa</taxon>
        <taxon>Cnidaria</taxon>
        <taxon>Anthozoa</taxon>
        <taxon>Hexacorallia</taxon>
        <taxon>Scleractinia</taxon>
        <taxon>Astrocoeniina</taxon>
        <taxon>Pocilloporidae</taxon>
        <taxon>Stylophora</taxon>
    </lineage>
</organism>
<dbReference type="Pfam" id="PF24973">
    <property type="entry name" value="EGF_LMN_ATRN"/>
    <property type="match status" value="1"/>
</dbReference>
<feature type="domain" description="EGF-like" evidence="17">
    <location>
        <begin position="1650"/>
        <end position="1688"/>
    </location>
</feature>
<feature type="domain" description="Ig-like" evidence="19">
    <location>
        <begin position="1042"/>
        <end position="1124"/>
    </location>
</feature>
<dbReference type="InterPro" id="IPR001791">
    <property type="entry name" value="Laminin_G"/>
</dbReference>
<keyword evidence="6 15" id="KW-0732">Signal</keyword>
<dbReference type="PROSITE" id="PS01248">
    <property type="entry name" value="EGF_LAM_1"/>
    <property type="match status" value="1"/>
</dbReference>
<keyword evidence="12" id="KW-0393">Immunoglobulin domain</keyword>
<dbReference type="FunFam" id="2.60.40.10:FF:000032">
    <property type="entry name" value="palladin isoform X1"/>
    <property type="match status" value="5"/>
</dbReference>
<dbReference type="CDD" id="cd00054">
    <property type="entry name" value="EGF_CA"/>
    <property type="match status" value="3"/>
</dbReference>
<dbReference type="InterPro" id="IPR036179">
    <property type="entry name" value="Ig-like_dom_sf"/>
</dbReference>
<dbReference type="GO" id="GO:0009887">
    <property type="term" value="P:animal organ morphogenesis"/>
    <property type="evidence" value="ECO:0007669"/>
    <property type="project" value="UniProtKB-ARBA"/>
</dbReference>
<evidence type="ECO:0000256" key="8">
    <source>
        <dbReference type="ARBA" id="ARBA00022869"/>
    </source>
</evidence>
<evidence type="ECO:0000256" key="3">
    <source>
        <dbReference type="ARBA" id="ARBA00022525"/>
    </source>
</evidence>
<keyword evidence="22" id="KW-1185">Reference proteome</keyword>
<dbReference type="InterPro" id="IPR007110">
    <property type="entry name" value="Ig-like_dom"/>
</dbReference>
<feature type="domain" description="EGF-like" evidence="17">
    <location>
        <begin position="1912"/>
        <end position="1948"/>
    </location>
</feature>
<dbReference type="Gene3D" id="2.10.25.10">
    <property type="entry name" value="Laminin"/>
    <property type="match status" value="5"/>
</dbReference>
<proteinExistence type="predicted"/>
<protein>
    <submittedName>
        <fullName evidence="21">Basement membrane-specific heparan sulfate proteoglycan core protein</fullName>
    </submittedName>
</protein>
<evidence type="ECO:0000256" key="15">
    <source>
        <dbReference type="SAM" id="SignalP"/>
    </source>
</evidence>
<dbReference type="InterPro" id="IPR013320">
    <property type="entry name" value="ConA-like_dom_sf"/>
</dbReference>
<evidence type="ECO:0000256" key="9">
    <source>
        <dbReference type="ARBA" id="ARBA00023157"/>
    </source>
</evidence>
<comment type="caution">
    <text evidence="13">Lacks conserved residue(s) required for the propagation of feature annotation.</text>
</comment>
<dbReference type="Pfam" id="PF00053">
    <property type="entry name" value="EGF_laminin"/>
    <property type="match status" value="3"/>
</dbReference>
<dbReference type="SUPFAM" id="SSF48726">
    <property type="entry name" value="Immunoglobulin"/>
    <property type="match status" value="12"/>
</dbReference>
<dbReference type="SMART" id="SM00180">
    <property type="entry name" value="EGF_Lam"/>
    <property type="match status" value="2"/>
</dbReference>
<evidence type="ECO:0000313" key="22">
    <source>
        <dbReference type="Proteomes" id="UP000225706"/>
    </source>
</evidence>
<dbReference type="InterPro" id="IPR003599">
    <property type="entry name" value="Ig_sub"/>
</dbReference>
<gene>
    <name evidence="21" type="primary">HSPG2</name>
    <name evidence="21" type="ORF">AWC38_SpisGene8363</name>
</gene>
<dbReference type="PANTHER" id="PTHR10075">
    <property type="entry name" value="BASIGIN RELATED"/>
    <property type="match status" value="1"/>
</dbReference>
<comment type="subcellular location">
    <subcellularLocation>
        <location evidence="1">Secreted</location>
        <location evidence="1">Extracellular space</location>
        <location evidence="1">Extracellular matrix</location>
        <location evidence="1">Basement membrane</location>
    </subcellularLocation>
</comment>
<feature type="disulfide bond" evidence="13">
    <location>
        <begin position="1694"/>
        <end position="1704"/>
    </location>
</feature>
<dbReference type="SMART" id="SM00282">
    <property type="entry name" value="LamG"/>
    <property type="match status" value="3"/>
</dbReference>
<dbReference type="CDD" id="cd00055">
    <property type="entry name" value="EGF_Lam"/>
    <property type="match status" value="2"/>
</dbReference>
<keyword evidence="9 13" id="KW-1015">Disulfide bond</keyword>
<evidence type="ECO:0000256" key="10">
    <source>
        <dbReference type="ARBA" id="ARBA00023180"/>
    </source>
</evidence>
<dbReference type="SUPFAM" id="SSF49899">
    <property type="entry name" value="Concanavalin A-like lectins/glucanases"/>
    <property type="match status" value="3"/>
</dbReference>
<keyword evidence="10" id="KW-0325">Glycoprotein</keyword>
<evidence type="ECO:0000259" key="16">
    <source>
        <dbReference type="PROSITE" id="PS50025"/>
    </source>
</evidence>
<sequence length="2167" mass="232999">MNHYFFLITAAFLLSLVWISPISSRKHVEGSKCDRCKRSFFNLQSDDPEGCVPCFCFGVSAVCKCADYYKDIIGLRIALLDGPNYLRLSDLSQDSIINSGYKIEDDPGHYVYKFDKPPAKTYYWFLGEEFRGDMITSYDGILRYTVSHEMQPGGELTSEIDVQLKGRGRVLIFNRRRKREAGKTFTEGLKLSEGWLRYPDNARTTRDVVMTVLSAVESILVRATYSTTTTQASLYAVNLEKAVPQETGHRKAEKIELCTCPPEYTGTSCQRCARGYTRTYPAGSDFSPCVPCTCNQHSKECDPETGKCLKCDHNTAGSRCGRCAIGFYGDATKGTPQDCQPCPCPLTVASNQFSLTCKIESDGLPTCTGCQTGYTGRTCNRCAKGYSGDPKKPGRKCIKLPAGFLPIVMIRPMKRTKTEGDDVRFYCFAKGKQQPRISWSRENGKTLPSRAVVSGKIMSISRIRKEDEGEYACTARNIYGSETGTTQLRVEARRVDPISVTVSPKVLHVLLDQKAQFKCRAKSVTEYTLQWTQGVYGALPDGAENDNGVLTIDRARAIHGGSYTCTGKNANNEDMVTVQLRIGVTKPQVLISPASLSVQEGDSAQFRCSASGFPAPELQWHGGPGGELPSEANTANSNGLLIFDAVKKIHKGEYFCTASNLGGISSTGTFLNVSASGSPPIISVVPSLMTVLEGEEASFQCTAIGDPPPTIRWSREKGQLSPSSTSLNGVLSIFPTKVEDGGAYVCTAANKIGVDGGLVTLTVERDTSVPPTALVSPANQTVDEGSSTSLSCQVTGDPYPSIEWRKVGGELPNNHSILGGLLVIQEITKEDEGMYLCLAQNKKGVKQVTAFINVRSKVSPKIEIMPARRLTVTGGETVIFKCVVKAGNPPPVVVWETEESQLLNSSDDGALVISPANGNSQGKYICKATNAMGSAEAVALLIVQGEPNIITTPSSPVSVTTGSTVTLECVAAGDPPPSVEWISPESSQSNIQIIETRVGVLKLTIEDVRLEDQGNYTCQATNIVGIKRESVQLLVTVANEAPEVVVEAISEIVIEGDKVVLRCNASGVPTPSITWERVGSDLPSDALDRNGNLTIPSVGARDAGTYACKAANSEGVDVANVQLEVIVPPQVEVTPSQIAVNQGTSLSLFCVATPLLPVKWSKMNGSIPGESETDKGKLIVKNVSVEHAGKYRCQATNAAGFSEDFASVTVFVAPQVSVSTESMIASPFSNVTFRCNATGIPEPVITWTKEGVRLPTKHSLLRNELTLTRIVSSDEGRYICTATNAAGTSQRAVSLTVEDFPTGIISGGSSVTIVPVGGSLTLECLGTGIPTPEIMWSRVGGPLPGGITIDGGLLEIVNAQLYHGGPYVCNITNRVGSVRSQIVVLVQEAPKVTVTPQKSRVKLGETTEFTCIASGAPLPKLSWRKLNASVPVQATVSDGVLRIANVTHQDAGMYFCDASNVEGSAQGSATLEIKVTVPRFTQRPLSYLSVPTLTKEPLNFTVEIVFSPEMADGLIFYNDQLTNRSVGDFVSFGMSNGFAEFRFNLGFEPAIIRSHQPLRLYEWHSVILSRDEKEGNLTVDGKSTVTGISKGGSTGLNLNQDLYVGGVPDFSSMSSLAGFKSGFVGCLSYLVVDGNVVNLGDPVDRVGLEDCDLCETRPCKNGGTCEEVPGAWGFVCSCRPGYSGRTCQDAGQQCSSGVCNEGRCENIGDEGLKCICPAGYSGERCEEGALIETPMFDGHSFMSFPGIEGALQQLKLVIRFMIQKSGNMLLLYNGQQQFPQRGDFISLAIIGGKVELRFNLGSGPGIVRSARNITIGQWHTVHVERKLDEGSLALDNDPTVTDYSPCCTKGLNLGLELFIGGVENFAMIDTRKVGVTSGLVGCISAMSVDGREINLIKSNLDLRNITQCTECLLPCELEPCLNNATCLPIGKIGYVCSCAQGYTGRHCEVPLVGPPRNNTCVNNGVLLSTSDSMCSCPLGFGGDACENVVKLGDSAAFSGDGYLQFPSSTIRGPRVVKPDYMSLEIKTEAENGVILWQGQRGDHFAIGLRKGRLEFRFELGSGPAILRSSLPVNDGEWHLIEVFRRYMDGSLKVDNQEPVNGTSVLGSRGLNIKGSIFVGGGENVAEMTYNKYDTSFTGCVRNVYFKTRKIKLQADATVGWNVIPCDS</sequence>
<keyword evidence="5 13" id="KW-0245">EGF-like domain</keyword>
<feature type="disulfide bond" evidence="13">
    <location>
        <begin position="1976"/>
        <end position="1985"/>
    </location>
</feature>
<feature type="disulfide bond" evidence="13">
    <location>
        <begin position="1716"/>
        <end position="1725"/>
    </location>
</feature>
<feature type="domain" description="Laminin G" evidence="16">
    <location>
        <begin position="1731"/>
        <end position="1911"/>
    </location>
</feature>
<evidence type="ECO:0000256" key="5">
    <source>
        <dbReference type="ARBA" id="ARBA00022536"/>
    </source>
</evidence>
<feature type="domain" description="Laminin EGF-like" evidence="18">
    <location>
        <begin position="292"/>
        <end position="341"/>
    </location>
</feature>
<dbReference type="CDD" id="cd00096">
    <property type="entry name" value="Ig"/>
    <property type="match status" value="2"/>
</dbReference>
<feature type="chain" id="PRO_5013287438" evidence="15">
    <location>
        <begin position="25"/>
        <end position="2167"/>
    </location>
</feature>
<dbReference type="InterPro" id="IPR003598">
    <property type="entry name" value="Ig_sub2"/>
</dbReference>
<feature type="domain" description="Ig-like" evidence="19">
    <location>
        <begin position="497"/>
        <end position="577"/>
    </location>
</feature>
<dbReference type="InterPro" id="IPR013783">
    <property type="entry name" value="Ig-like_fold"/>
</dbReference>
<dbReference type="GO" id="GO:0048667">
    <property type="term" value="P:cell morphogenesis involved in neuron differentiation"/>
    <property type="evidence" value="ECO:0007669"/>
    <property type="project" value="UniProtKB-ARBA"/>
</dbReference>
<dbReference type="GO" id="GO:0043005">
    <property type="term" value="C:neuron projection"/>
    <property type="evidence" value="ECO:0007669"/>
    <property type="project" value="UniProtKB-ARBA"/>
</dbReference>
<feature type="domain" description="Ig-like" evidence="19">
    <location>
        <begin position="1214"/>
        <end position="1296"/>
    </location>
</feature>
<keyword evidence="2" id="KW-0217">Developmental protein</keyword>
<dbReference type="PROSITE" id="PS01186">
    <property type="entry name" value="EGF_2"/>
    <property type="match status" value="4"/>
</dbReference>
<dbReference type="SMR" id="A0A2B4SCZ9"/>
<feature type="domain" description="Ig-like" evidence="19">
    <location>
        <begin position="680"/>
        <end position="764"/>
    </location>
</feature>
<feature type="domain" description="Ig-like" evidence="19">
    <location>
        <begin position="1301"/>
        <end position="1385"/>
    </location>
</feature>
<dbReference type="STRING" id="50429.A0A2B4SCZ9"/>
<evidence type="ECO:0000259" key="18">
    <source>
        <dbReference type="PROSITE" id="PS50027"/>
    </source>
</evidence>
<keyword evidence="11 14" id="KW-0424">Laminin EGF-like domain</keyword>
<evidence type="ECO:0000256" key="13">
    <source>
        <dbReference type="PROSITE-ProRule" id="PRU00076"/>
    </source>
</evidence>